<keyword evidence="6" id="KW-0325">Glycoprotein</keyword>
<dbReference type="KEGG" id="gsh:117367369"/>
<dbReference type="PANTHER" id="PTHR10671:SF8">
    <property type="entry name" value="EPITHELIAL MEMBRANE PROTEIN 3"/>
    <property type="match status" value="1"/>
</dbReference>
<evidence type="ECO:0000256" key="3">
    <source>
        <dbReference type="ARBA" id="ARBA00022692"/>
    </source>
</evidence>
<keyword evidence="4 9" id="KW-1133">Transmembrane helix</keyword>
<dbReference type="CTD" id="2014"/>
<evidence type="ECO:0000256" key="2">
    <source>
        <dbReference type="ARBA" id="ARBA00006864"/>
    </source>
</evidence>
<feature type="transmembrane region" description="Helical" evidence="9">
    <location>
        <begin position="5"/>
        <end position="24"/>
    </location>
</feature>
<organism evidence="10 12">
    <name type="scientific">Geotrypetes seraphini</name>
    <name type="common">Gaboon caecilian</name>
    <name type="synonym">Caecilia seraphini</name>
    <dbReference type="NCBI Taxonomy" id="260995"/>
    <lineage>
        <taxon>Eukaryota</taxon>
        <taxon>Metazoa</taxon>
        <taxon>Chordata</taxon>
        <taxon>Craniata</taxon>
        <taxon>Vertebrata</taxon>
        <taxon>Euteleostomi</taxon>
        <taxon>Amphibia</taxon>
        <taxon>Gymnophiona</taxon>
        <taxon>Geotrypetes</taxon>
    </lineage>
</organism>
<comment type="similarity">
    <text evidence="2 9">Belongs to the PMP-22/EMP/MP20 family.</text>
</comment>
<keyword evidence="3 9" id="KW-0812">Transmembrane</keyword>
<comment type="function">
    <text evidence="7">Probably involved in cell proliferation and cell-cell interactions.</text>
</comment>
<evidence type="ECO:0000256" key="8">
    <source>
        <dbReference type="ARBA" id="ARBA00067201"/>
    </source>
</evidence>
<evidence type="ECO:0000256" key="9">
    <source>
        <dbReference type="RuleBase" id="RU363088"/>
    </source>
</evidence>
<comment type="subcellular location">
    <subcellularLocation>
        <location evidence="1 9">Membrane</location>
        <topology evidence="1 9">Multi-pass membrane protein</topology>
    </subcellularLocation>
</comment>
<feature type="transmembrane region" description="Helical" evidence="9">
    <location>
        <begin position="140"/>
        <end position="159"/>
    </location>
</feature>
<dbReference type="PROSITE" id="PS01221">
    <property type="entry name" value="PMP22_1"/>
    <property type="match status" value="1"/>
</dbReference>
<reference evidence="11 12" key="1">
    <citation type="submission" date="2025-04" db="UniProtKB">
        <authorList>
            <consortium name="RefSeq"/>
        </authorList>
    </citation>
    <scope>IDENTIFICATION</scope>
</reference>
<dbReference type="GeneID" id="117367369"/>
<dbReference type="InterPro" id="IPR050579">
    <property type="entry name" value="PMP-22/EMP/MP20-like"/>
</dbReference>
<evidence type="ECO:0000313" key="12">
    <source>
        <dbReference type="RefSeq" id="XP_033815708.1"/>
    </source>
</evidence>
<dbReference type="OrthoDB" id="8714888at2759"/>
<sequence>MSLLLFGVTAFHIIILIILFVATLDKSWWVFPNEETVNLWYDCLFDNKTEAWLCSSVSENEWFHAVQALMVLAILFSSFSFILFMCQLYTMKHGGLFYATGIFQIFASLAVFTGAVIYAIHVSEFHLSRKAGGYFGHCFVLAWIAFPLSLISGIVYIHLRKRE</sequence>
<dbReference type="RefSeq" id="XP_033815707.1">
    <property type="nucleotide sequence ID" value="XM_033959816.1"/>
</dbReference>
<accession>A0A6P8SGQ8</accession>
<dbReference type="GO" id="GO:0005886">
    <property type="term" value="C:plasma membrane"/>
    <property type="evidence" value="ECO:0007669"/>
    <property type="project" value="TreeGrafter"/>
</dbReference>
<evidence type="ECO:0000256" key="4">
    <source>
        <dbReference type="ARBA" id="ARBA00022989"/>
    </source>
</evidence>
<evidence type="ECO:0000256" key="7">
    <source>
        <dbReference type="ARBA" id="ARBA00058515"/>
    </source>
</evidence>
<evidence type="ECO:0000313" key="11">
    <source>
        <dbReference type="RefSeq" id="XP_033815707.1"/>
    </source>
</evidence>
<evidence type="ECO:0000313" key="10">
    <source>
        <dbReference type="Proteomes" id="UP000515159"/>
    </source>
</evidence>
<dbReference type="Gene3D" id="1.20.140.150">
    <property type="match status" value="1"/>
</dbReference>
<dbReference type="InterPro" id="IPR004031">
    <property type="entry name" value="PMP22/EMP/MP20/Claudin"/>
</dbReference>
<feature type="transmembrane region" description="Helical" evidence="9">
    <location>
        <begin position="62"/>
        <end position="84"/>
    </location>
</feature>
<dbReference type="RefSeq" id="XP_033815708.1">
    <property type="nucleotide sequence ID" value="XM_033959817.1"/>
</dbReference>
<gene>
    <name evidence="11 12" type="primary">EMP3</name>
</gene>
<dbReference type="PANTHER" id="PTHR10671">
    <property type="entry name" value="EPITHELIAL MEMBRANE PROTEIN-RELATED"/>
    <property type="match status" value="1"/>
</dbReference>
<dbReference type="Pfam" id="PF00822">
    <property type="entry name" value="PMP22_Claudin"/>
    <property type="match status" value="1"/>
</dbReference>
<dbReference type="PRINTS" id="PR01453">
    <property type="entry name" value="EPMEMFAMILY"/>
</dbReference>
<keyword evidence="5 9" id="KW-0472">Membrane</keyword>
<dbReference type="Proteomes" id="UP000515159">
    <property type="component" value="Chromosome 10"/>
</dbReference>
<dbReference type="AlphaFoldDB" id="A0A6P8SGQ8"/>
<protein>
    <recommendedName>
        <fullName evidence="8">Epithelial membrane protein 3</fullName>
    </recommendedName>
</protein>
<dbReference type="InterPro" id="IPR004032">
    <property type="entry name" value="PMP22_EMP_MP20"/>
</dbReference>
<dbReference type="PROSITE" id="PS01222">
    <property type="entry name" value="PMP22_2"/>
    <property type="match status" value="1"/>
</dbReference>
<name>A0A6P8SGQ8_GEOSA</name>
<evidence type="ECO:0000256" key="6">
    <source>
        <dbReference type="ARBA" id="ARBA00023180"/>
    </source>
</evidence>
<dbReference type="FunFam" id="1.20.140.150:FF:000016">
    <property type="entry name" value="Epithelial membrane protein 3"/>
    <property type="match status" value="1"/>
</dbReference>
<dbReference type="PRINTS" id="PR01456">
    <property type="entry name" value="EPMEMPROT3"/>
</dbReference>
<dbReference type="InterPro" id="IPR003934">
    <property type="entry name" value="EMP_3"/>
</dbReference>
<evidence type="ECO:0000256" key="1">
    <source>
        <dbReference type="ARBA" id="ARBA00004141"/>
    </source>
</evidence>
<keyword evidence="10" id="KW-1185">Reference proteome</keyword>
<evidence type="ECO:0000256" key="5">
    <source>
        <dbReference type="ARBA" id="ARBA00023136"/>
    </source>
</evidence>
<feature type="transmembrane region" description="Helical" evidence="9">
    <location>
        <begin position="96"/>
        <end position="120"/>
    </location>
</feature>
<proteinExistence type="inferred from homology"/>